<evidence type="ECO:0000313" key="3">
    <source>
        <dbReference type="Proteomes" id="UP001195769"/>
    </source>
</evidence>
<dbReference type="AlphaFoldDB" id="A0AAD4HLY4"/>
<accession>A0AAD4HLY4</accession>
<organism evidence="2 3">
    <name type="scientific">Suillus fuscotomentosus</name>
    <dbReference type="NCBI Taxonomy" id="1912939"/>
    <lineage>
        <taxon>Eukaryota</taxon>
        <taxon>Fungi</taxon>
        <taxon>Dikarya</taxon>
        <taxon>Basidiomycota</taxon>
        <taxon>Agaricomycotina</taxon>
        <taxon>Agaricomycetes</taxon>
        <taxon>Agaricomycetidae</taxon>
        <taxon>Boletales</taxon>
        <taxon>Suillineae</taxon>
        <taxon>Suillaceae</taxon>
        <taxon>Suillus</taxon>
    </lineage>
</organism>
<evidence type="ECO:0000256" key="1">
    <source>
        <dbReference type="SAM" id="MobiDB-lite"/>
    </source>
</evidence>
<dbReference type="RefSeq" id="XP_041226907.1">
    <property type="nucleotide sequence ID" value="XM_041366874.1"/>
</dbReference>
<dbReference type="EMBL" id="JABBWK010000022">
    <property type="protein sequence ID" value="KAG1901332.1"/>
    <property type="molecule type" value="Genomic_DNA"/>
</dbReference>
<comment type="caution">
    <text evidence="2">The sequence shown here is derived from an EMBL/GenBank/DDBJ whole genome shotgun (WGS) entry which is preliminary data.</text>
</comment>
<protein>
    <submittedName>
        <fullName evidence="2">Uncharacterized protein</fullName>
    </submittedName>
</protein>
<evidence type="ECO:0000313" key="2">
    <source>
        <dbReference type="EMBL" id="KAG1901332.1"/>
    </source>
</evidence>
<dbReference type="Proteomes" id="UP001195769">
    <property type="component" value="Unassembled WGS sequence"/>
</dbReference>
<feature type="region of interest" description="Disordered" evidence="1">
    <location>
        <begin position="29"/>
        <end position="51"/>
    </location>
</feature>
<keyword evidence="3" id="KW-1185">Reference proteome</keyword>
<gene>
    <name evidence="2" type="ORF">F5891DRAFT_1187608</name>
</gene>
<name>A0AAD4HLY4_9AGAM</name>
<proteinExistence type="predicted"/>
<sequence>MLSHHIDDKFTHNLDNTVKKPLLLIDADATQRQHPPIKDARRIPQGFSDDS</sequence>
<dbReference type="GeneID" id="64661172"/>
<reference evidence="2" key="1">
    <citation type="journal article" date="2020" name="New Phytol.">
        <title>Comparative genomics reveals dynamic genome evolution in host specialist ectomycorrhizal fungi.</title>
        <authorList>
            <person name="Lofgren L.A."/>
            <person name="Nguyen N.H."/>
            <person name="Vilgalys R."/>
            <person name="Ruytinx J."/>
            <person name="Liao H.L."/>
            <person name="Branco S."/>
            <person name="Kuo A."/>
            <person name="LaButti K."/>
            <person name="Lipzen A."/>
            <person name="Andreopoulos W."/>
            <person name="Pangilinan J."/>
            <person name="Riley R."/>
            <person name="Hundley H."/>
            <person name="Na H."/>
            <person name="Barry K."/>
            <person name="Grigoriev I.V."/>
            <person name="Stajich J.E."/>
            <person name="Kennedy P.G."/>
        </authorList>
    </citation>
    <scope>NUCLEOTIDE SEQUENCE</scope>
    <source>
        <strain evidence="2">FC203</strain>
    </source>
</reference>